<name>A0ABR2U7L9_9ROSI</name>
<evidence type="ECO:0000313" key="2">
    <source>
        <dbReference type="Proteomes" id="UP001396334"/>
    </source>
</evidence>
<sequence length="239" mass="27861">MSMMGELSFFLELHIKQRKGDIYINQAKYIKEKLKKFGLENVKPQATPMSSSTKLDKDEEGKCVDNKLCRSMTGYLLYLTTSRPDIMFSVCFCARFQVYPKDSHLKAVKRIFRYLQDTPSLGLWCPRDSTFDLHVYSDPGYGGCKIDRKSTSGTCQFLGTIPIKCDNTRLIRLTKNLIQHSRTKHIEIRHHFIRDHVSKYDKVLEYVDTLQQLAGIFTKPLDKERFWSLRRDLGLMDLS</sequence>
<protein>
    <recommendedName>
        <fullName evidence="3">Reverse transcriptase Ty1/copia-type domain-containing protein</fullName>
    </recommendedName>
</protein>
<evidence type="ECO:0000313" key="1">
    <source>
        <dbReference type="EMBL" id="KAK9045691.1"/>
    </source>
</evidence>
<proteinExistence type="predicted"/>
<dbReference type="PANTHER" id="PTHR11439">
    <property type="entry name" value="GAG-POL-RELATED RETROTRANSPOSON"/>
    <property type="match status" value="1"/>
</dbReference>
<organism evidence="1 2">
    <name type="scientific">Hibiscus sabdariffa</name>
    <name type="common">roselle</name>
    <dbReference type="NCBI Taxonomy" id="183260"/>
    <lineage>
        <taxon>Eukaryota</taxon>
        <taxon>Viridiplantae</taxon>
        <taxon>Streptophyta</taxon>
        <taxon>Embryophyta</taxon>
        <taxon>Tracheophyta</taxon>
        <taxon>Spermatophyta</taxon>
        <taxon>Magnoliopsida</taxon>
        <taxon>eudicotyledons</taxon>
        <taxon>Gunneridae</taxon>
        <taxon>Pentapetalae</taxon>
        <taxon>rosids</taxon>
        <taxon>malvids</taxon>
        <taxon>Malvales</taxon>
        <taxon>Malvaceae</taxon>
        <taxon>Malvoideae</taxon>
        <taxon>Hibiscus</taxon>
    </lineage>
</organism>
<dbReference type="Proteomes" id="UP001396334">
    <property type="component" value="Unassembled WGS sequence"/>
</dbReference>
<gene>
    <name evidence="1" type="ORF">V6N11_051600</name>
</gene>
<dbReference type="PANTHER" id="PTHR11439:SF442">
    <property type="entry name" value="CYSTEINE-RICH RLK (RECEPTOR-LIKE PROTEIN KINASE) 8"/>
    <property type="match status" value="1"/>
</dbReference>
<dbReference type="CDD" id="cd09272">
    <property type="entry name" value="RNase_HI_RT_Ty1"/>
    <property type="match status" value="1"/>
</dbReference>
<reference evidence="1 2" key="1">
    <citation type="journal article" date="2024" name="G3 (Bethesda)">
        <title>Genome assembly of Hibiscus sabdariffa L. provides insights into metabolisms of medicinal natural products.</title>
        <authorList>
            <person name="Kim T."/>
        </authorList>
    </citation>
    <scope>NUCLEOTIDE SEQUENCE [LARGE SCALE GENOMIC DNA]</scope>
    <source>
        <strain evidence="1">TK-2024</strain>
        <tissue evidence="1">Old leaves</tissue>
    </source>
</reference>
<dbReference type="EMBL" id="JBBPBN010000001">
    <property type="protein sequence ID" value="KAK9045691.1"/>
    <property type="molecule type" value="Genomic_DNA"/>
</dbReference>
<evidence type="ECO:0008006" key="3">
    <source>
        <dbReference type="Google" id="ProtNLM"/>
    </source>
</evidence>
<accession>A0ABR2U7L9</accession>
<comment type="caution">
    <text evidence="1">The sequence shown here is derived from an EMBL/GenBank/DDBJ whole genome shotgun (WGS) entry which is preliminary data.</text>
</comment>
<keyword evidence="2" id="KW-1185">Reference proteome</keyword>